<dbReference type="InterPro" id="IPR009053">
    <property type="entry name" value="Prefoldin"/>
</dbReference>
<dbReference type="Gene3D" id="1.10.287.370">
    <property type="match status" value="1"/>
</dbReference>
<dbReference type="AlphaFoldDB" id="A0AAD9P240"/>
<name>A0AAD9P240_RIDPI</name>
<dbReference type="InterPro" id="IPR002777">
    <property type="entry name" value="PFD_beta-like"/>
</dbReference>
<evidence type="ECO:0000313" key="5">
    <source>
        <dbReference type="Proteomes" id="UP001209878"/>
    </source>
</evidence>
<evidence type="ECO:0000256" key="2">
    <source>
        <dbReference type="ARBA" id="ARBA00023186"/>
    </source>
</evidence>
<keyword evidence="5" id="KW-1185">Reference proteome</keyword>
<dbReference type="CDD" id="cd23161">
    <property type="entry name" value="Prefoldin_6"/>
    <property type="match status" value="1"/>
</dbReference>
<keyword evidence="2" id="KW-0143">Chaperone</keyword>
<dbReference type="PANTHER" id="PTHR21431:SF0">
    <property type="entry name" value="PREFOLDIN SUBUNIT 6"/>
    <property type="match status" value="1"/>
</dbReference>
<dbReference type="GO" id="GO:0005737">
    <property type="term" value="C:cytoplasm"/>
    <property type="evidence" value="ECO:0007669"/>
    <property type="project" value="TreeGrafter"/>
</dbReference>
<protein>
    <recommendedName>
        <fullName evidence="6">Prefoldin subunit 6</fullName>
    </recommendedName>
</protein>
<accession>A0AAD9P240</accession>
<dbReference type="EMBL" id="JAODUO010000191">
    <property type="protein sequence ID" value="KAK2186728.1"/>
    <property type="molecule type" value="Genomic_DNA"/>
</dbReference>
<evidence type="ECO:0008006" key="6">
    <source>
        <dbReference type="Google" id="ProtNLM"/>
    </source>
</evidence>
<proteinExistence type="inferred from homology"/>
<dbReference type="GO" id="GO:0006457">
    <property type="term" value="P:protein folding"/>
    <property type="evidence" value="ECO:0007669"/>
    <property type="project" value="InterPro"/>
</dbReference>
<dbReference type="Pfam" id="PF01920">
    <property type="entry name" value="Prefoldin_2"/>
    <property type="match status" value="1"/>
</dbReference>
<dbReference type="PANTHER" id="PTHR21431">
    <property type="entry name" value="PREFOLDIN SUBUNIT 6"/>
    <property type="match status" value="1"/>
</dbReference>
<gene>
    <name evidence="4" type="ORF">NP493_193g04080</name>
</gene>
<dbReference type="SUPFAM" id="SSF46579">
    <property type="entry name" value="Prefoldin"/>
    <property type="match status" value="1"/>
</dbReference>
<sequence length="126" mass="14786">MAEGIQKRLQKELEKFKSVQKEYQKCVAARQQLDAQFNENTLVKQELDLLEDGATVYKMIGPVLVKQDTEESRQNVQKRIDYITGEMQRHETSIKDLEKKQDSHRENLAKLQHQFQQQQVKAVARS</sequence>
<evidence type="ECO:0000313" key="4">
    <source>
        <dbReference type="EMBL" id="KAK2186728.1"/>
    </source>
</evidence>
<dbReference type="GO" id="GO:0051087">
    <property type="term" value="F:protein-folding chaperone binding"/>
    <property type="evidence" value="ECO:0007669"/>
    <property type="project" value="TreeGrafter"/>
</dbReference>
<dbReference type="FunFam" id="1.10.287.370:FF:000003">
    <property type="entry name" value="Prefoldin subunit 6"/>
    <property type="match status" value="1"/>
</dbReference>
<dbReference type="GO" id="GO:0051131">
    <property type="term" value="P:chaperone-mediated protein complex assembly"/>
    <property type="evidence" value="ECO:0007669"/>
    <property type="project" value="TreeGrafter"/>
</dbReference>
<reference evidence="4" key="1">
    <citation type="journal article" date="2023" name="Mol. Biol. Evol.">
        <title>Third-Generation Sequencing Reveals the Adaptive Role of the Epigenome in Three Deep-Sea Polychaetes.</title>
        <authorList>
            <person name="Perez M."/>
            <person name="Aroh O."/>
            <person name="Sun Y."/>
            <person name="Lan Y."/>
            <person name="Juniper S.K."/>
            <person name="Young C.R."/>
            <person name="Angers B."/>
            <person name="Qian P.Y."/>
        </authorList>
    </citation>
    <scope>NUCLEOTIDE SEQUENCE</scope>
    <source>
        <strain evidence="4">R07B-5</strain>
    </source>
</reference>
<evidence type="ECO:0000256" key="1">
    <source>
        <dbReference type="ARBA" id="ARBA00008045"/>
    </source>
</evidence>
<comment type="caution">
    <text evidence="4">The sequence shown here is derived from an EMBL/GenBank/DDBJ whole genome shotgun (WGS) entry which is preliminary data.</text>
</comment>
<dbReference type="Proteomes" id="UP001209878">
    <property type="component" value="Unassembled WGS sequence"/>
</dbReference>
<organism evidence="4 5">
    <name type="scientific">Ridgeia piscesae</name>
    <name type="common">Tubeworm</name>
    <dbReference type="NCBI Taxonomy" id="27915"/>
    <lineage>
        <taxon>Eukaryota</taxon>
        <taxon>Metazoa</taxon>
        <taxon>Spiralia</taxon>
        <taxon>Lophotrochozoa</taxon>
        <taxon>Annelida</taxon>
        <taxon>Polychaeta</taxon>
        <taxon>Sedentaria</taxon>
        <taxon>Canalipalpata</taxon>
        <taxon>Sabellida</taxon>
        <taxon>Siboglinidae</taxon>
        <taxon>Ridgeia</taxon>
    </lineage>
</organism>
<evidence type="ECO:0000256" key="3">
    <source>
        <dbReference type="SAM" id="Coils"/>
    </source>
</evidence>
<dbReference type="GO" id="GO:0016272">
    <property type="term" value="C:prefoldin complex"/>
    <property type="evidence" value="ECO:0007669"/>
    <property type="project" value="InterPro"/>
</dbReference>
<comment type="similarity">
    <text evidence="1">Belongs to the prefoldin subunit beta family.</text>
</comment>
<feature type="coiled-coil region" evidence="3">
    <location>
        <begin position="80"/>
        <end position="114"/>
    </location>
</feature>
<keyword evidence="3" id="KW-0175">Coiled coil</keyword>
<dbReference type="GO" id="GO:0051082">
    <property type="term" value="F:unfolded protein binding"/>
    <property type="evidence" value="ECO:0007669"/>
    <property type="project" value="InterPro"/>
</dbReference>